<evidence type="ECO:0000313" key="1">
    <source>
        <dbReference type="EMBL" id="MBK9796007.1"/>
    </source>
</evidence>
<dbReference type="AlphaFoldDB" id="A0A9D7XHE7"/>
<organism evidence="1 2">
    <name type="scientific">Candidatus Geothrix skivensis</name>
    <dbReference type="NCBI Taxonomy" id="2954439"/>
    <lineage>
        <taxon>Bacteria</taxon>
        <taxon>Pseudomonadati</taxon>
        <taxon>Acidobacteriota</taxon>
        <taxon>Holophagae</taxon>
        <taxon>Holophagales</taxon>
        <taxon>Holophagaceae</taxon>
        <taxon>Geothrix</taxon>
    </lineage>
</organism>
<dbReference type="Pfam" id="PF08899">
    <property type="entry name" value="DUF1844"/>
    <property type="match status" value="1"/>
</dbReference>
<dbReference type="Proteomes" id="UP000886657">
    <property type="component" value="Unassembled WGS sequence"/>
</dbReference>
<proteinExistence type="predicted"/>
<evidence type="ECO:0000313" key="2">
    <source>
        <dbReference type="Proteomes" id="UP000886657"/>
    </source>
</evidence>
<dbReference type="EMBL" id="JADKIO010000005">
    <property type="protein sequence ID" value="MBK9796007.1"/>
    <property type="molecule type" value="Genomic_DNA"/>
</dbReference>
<comment type="caution">
    <text evidence="1">The sequence shown here is derived from an EMBL/GenBank/DDBJ whole genome shotgun (WGS) entry which is preliminary data.</text>
</comment>
<name>A0A9D7XHE7_9BACT</name>
<accession>A0A9D7XHE7</accession>
<protein>
    <submittedName>
        <fullName evidence="1">DUF1844 domain-containing protein</fullName>
    </submittedName>
</protein>
<gene>
    <name evidence="1" type="ORF">IPP58_05840</name>
</gene>
<sequence length="94" mass="10423">MNPAVPEASLTALMHLLTEQALLSMGVPHPMVKEVPPANPAVARFYVDLLTVLKEKTEGQRTELETSQLDEILYQLRMRVMDLKPAVETPGSPK</sequence>
<reference evidence="1" key="1">
    <citation type="submission" date="2020-10" db="EMBL/GenBank/DDBJ databases">
        <title>Connecting structure to function with the recovery of over 1000 high-quality activated sludge metagenome-assembled genomes encoding full-length rRNA genes using long-read sequencing.</title>
        <authorList>
            <person name="Singleton C.M."/>
            <person name="Petriglieri F."/>
            <person name="Kristensen J.M."/>
            <person name="Kirkegaard R.H."/>
            <person name="Michaelsen T.Y."/>
            <person name="Andersen M.H."/>
            <person name="Karst S.M."/>
            <person name="Dueholm M.S."/>
            <person name="Nielsen P.H."/>
            <person name="Albertsen M."/>
        </authorList>
    </citation>
    <scope>NUCLEOTIDE SEQUENCE</scope>
    <source>
        <strain evidence="1">Skiv_18-Q3-R9-52_MAXAC.067</strain>
    </source>
</reference>
<dbReference type="InterPro" id="IPR014995">
    <property type="entry name" value="DUF1844"/>
</dbReference>